<dbReference type="FunCoup" id="W4K868">
    <property type="interactions" value="31"/>
</dbReference>
<accession>W4K868</accession>
<proteinExistence type="inferred from homology"/>
<comment type="subcellular location">
    <subcellularLocation>
        <location evidence="1">Mitochondrion</location>
    </subcellularLocation>
</comment>
<dbReference type="GO" id="GO:0032543">
    <property type="term" value="P:mitochondrial translation"/>
    <property type="evidence" value="ECO:0007669"/>
    <property type="project" value="TreeGrafter"/>
</dbReference>
<dbReference type="STRING" id="747525.W4K868"/>
<evidence type="ECO:0000256" key="8">
    <source>
        <dbReference type="SAM" id="MobiDB-lite"/>
    </source>
</evidence>
<reference evidence="9 10" key="1">
    <citation type="journal article" date="2012" name="New Phytol.">
        <title>Insight into trade-off between wood decay and parasitism from the genome of a fungal forest pathogen.</title>
        <authorList>
            <person name="Olson A."/>
            <person name="Aerts A."/>
            <person name="Asiegbu F."/>
            <person name="Belbahri L."/>
            <person name="Bouzid O."/>
            <person name="Broberg A."/>
            <person name="Canback B."/>
            <person name="Coutinho P.M."/>
            <person name="Cullen D."/>
            <person name="Dalman K."/>
            <person name="Deflorio G."/>
            <person name="van Diepen L.T."/>
            <person name="Dunand C."/>
            <person name="Duplessis S."/>
            <person name="Durling M."/>
            <person name="Gonthier P."/>
            <person name="Grimwood J."/>
            <person name="Fossdal C.G."/>
            <person name="Hansson D."/>
            <person name="Henrissat B."/>
            <person name="Hietala A."/>
            <person name="Himmelstrand K."/>
            <person name="Hoffmeister D."/>
            <person name="Hogberg N."/>
            <person name="James T.Y."/>
            <person name="Karlsson M."/>
            <person name="Kohler A."/>
            <person name="Kues U."/>
            <person name="Lee Y.H."/>
            <person name="Lin Y.C."/>
            <person name="Lind M."/>
            <person name="Lindquist E."/>
            <person name="Lombard V."/>
            <person name="Lucas S."/>
            <person name="Lunden K."/>
            <person name="Morin E."/>
            <person name="Murat C."/>
            <person name="Park J."/>
            <person name="Raffaello T."/>
            <person name="Rouze P."/>
            <person name="Salamov A."/>
            <person name="Schmutz J."/>
            <person name="Solheim H."/>
            <person name="Stahlberg J."/>
            <person name="Velez H."/>
            <person name="de Vries R.P."/>
            <person name="Wiebenga A."/>
            <person name="Woodward S."/>
            <person name="Yakovlev I."/>
            <person name="Garbelotto M."/>
            <person name="Martin F."/>
            <person name="Grigoriev I.V."/>
            <person name="Stenlid J."/>
        </authorList>
    </citation>
    <scope>NUCLEOTIDE SEQUENCE [LARGE SCALE GENOMIC DNA]</scope>
    <source>
        <strain evidence="9 10">TC 32-1</strain>
    </source>
</reference>
<keyword evidence="4" id="KW-0496">Mitochondrion</keyword>
<dbReference type="HOGENOM" id="CLU_075349_1_0_1"/>
<dbReference type="GO" id="GO:0003735">
    <property type="term" value="F:structural constituent of ribosome"/>
    <property type="evidence" value="ECO:0007669"/>
    <property type="project" value="InterPro"/>
</dbReference>
<evidence type="ECO:0000256" key="7">
    <source>
        <dbReference type="ARBA" id="ARBA00035399"/>
    </source>
</evidence>
<evidence type="ECO:0000256" key="6">
    <source>
        <dbReference type="ARBA" id="ARBA00035289"/>
    </source>
</evidence>
<dbReference type="Gene3D" id="6.10.330.20">
    <property type="match status" value="1"/>
</dbReference>
<feature type="compositionally biased region" description="Basic and acidic residues" evidence="8">
    <location>
        <begin position="191"/>
        <end position="201"/>
    </location>
</feature>
<dbReference type="SUPFAM" id="SSF46561">
    <property type="entry name" value="Ribosomal protein L29 (L29p)"/>
    <property type="match status" value="1"/>
</dbReference>
<keyword evidence="3" id="KW-0689">Ribosomal protein</keyword>
<dbReference type="PANTHER" id="PTHR21183">
    <property type="entry name" value="RIBOSOMAL PROTEIN L47, MITOCHONDRIAL-RELATED"/>
    <property type="match status" value="1"/>
</dbReference>
<protein>
    <recommendedName>
        <fullName evidence="6">Large ribosomal subunit protein uL29m</fullName>
    </recommendedName>
    <alternativeName>
        <fullName evidence="7">54S ribosomal protein L4, mitochondrial</fullName>
    </alternativeName>
</protein>
<dbReference type="AlphaFoldDB" id="W4K868"/>
<dbReference type="eggNOG" id="KOG3331">
    <property type="taxonomic scope" value="Eukaryota"/>
</dbReference>
<dbReference type="EMBL" id="KI925458">
    <property type="protein sequence ID" value="ETW81545.1"/>
    <property type="molecule type" value="Genomic_DNA"/>
</dbReference>
<dbReference type="Pfam" id="PF06984">
    <property type="entry name" value="MRP-L47"/>
    <property type="match status" value="1"/>
</dbReference>
<sequence>MLSFFRSRFVPLLQPLAHCRRFSTPLDTIPIAPKADGALRPHLNIAVNPNHGLFAFFRQRERDGNIKHVSVEDSEDINTKTGRSWTAAELRRKSFRDLHTLWYVLLRERNLLATQSEELRRMGVSRSGAAAPSGTREYQCRKSMARIKYVINERRLAYEGAVAIFAEQKNARTRQDRSAKRASRLALLRKRGVETEQKEESTPTEAVQLAVEGLLHSNPRSS</sequence>
<evidence type="ECO:0000256" key="1">
    <source>
        <dbReference type="ARBA" id="ARBA00004173"/>
    </source>
</evidence>
<dbReference type="Proteomes" id="UP000030671">
    <property type="component" value="Unassembled WGS sequence"/>
</dbReference>
<keyword evidence="10" id="KW-1185">Reference proteome</keyword>
<dbReference type="InParanoid" id="W4K868"/>
<gene>
    <name evidence="9" type="ORF">HETIRDRAFT_317294</name>
</gene>
<evidence type="ECO:0000256" key="4">
    <source>
        <dbReference type="ARBA" id="ARBA00023128"/>
    </source>
</evidence>
<dbReference type="KEGG" id="hir:HETIRDRAFT_317294"/>
<organism evidence="9 10">
    <name type="scientific">Heterobasidion irregulare (strain TC 32-1)</name>
    <dbReference type="NCBI Taxonomy" id="747525"/>
    <lineage>
        <taxon>Eukaryota</taxon>
        <taxon>Fungi</taxon>
        <taxon>Dikarya</taxon>
        <taxon>Basidiomycota</taxon>
        <taxon>Agaricomycotina</taxon>
        <taxon>Agaricomycetes</taxon>
        <taxon>Russulales</taxon>
        <taxon>Bondarzewiaceae</taxon>
        <taxon>Heterobasidion</taxon>
        <taxon>Heterobasidion annosum species complex</taxon>
    </lineage>
</organism>
<comment type="similarity">
    <text evidence="2">Belongs to the universal ribosomal protein uL29 family.</text>
</comment>
<dbReference type="InterPro" id="IPR036049">
    <property type="entry name" value="Ribosomal_uL29_sf"/>
</dbReference>
<dbReference type="InterPro" id="IPR010729">
    <property type="entry name" value="Ribosomal_uL29_mit"/>
</dbReference>
<dbReference type="InterPro" id="IPR038340">
    <property type="entry name" value="MRP-L47_sf"/>
</dbReference>
<dbReference type="GO" id="GO:0005762">
    <property type="term" value="C:mitochondrial large ribosomal subunit"/>
    <property type="evidence" value="ECO:0007669"/>
    <property type="project" value="TreeGrafter"/>
</dbReference>
<dbReference type="RefSeq" id="XP_009546180.1">
    <property type="nucleotide sequence ID" value="XM_009547885.1"/>
</dbReference>
<feature type="region of interest" description="Disordered" evidence="8">
    <location>
        <begin position="191"/>
        <end position="222"/>
    </location>
</feature>
<name>W4K868_HETIT</name>
<dbReference type="GeneID" id="20670410"/>
<dbReference type="PANTHER" id="PTHR21183:SF18">
    <property type="entry name" value="LARGE RIBOSOMAL SUBUNIT PROTEIN UL29M"/>
    <property type="match status" value="1"/>
</dbReference>
<evidence type="ECO:0000256" key="2">
    <source>
        <dbReference type="ARBA" id="ARBA00009254"/>
    </source>
</evidence>
<keyword evidence="5" id="KW-0687">Ribonucleoprotein</keyword>
<evidence type="ECO:0000256" key="3">
    <source>
        <dbReference type="ARBA" id="ARBA00022980"/>
    </source>
</evidence>
<evidence type="ECO:0000256" key="5">
    <source>
        <dbReference type="ARBA" id="ARBA00023274"/>
    </source>
</evidence>
<evidence type="ECO:0000313" key="10">
    <source>
        <dbReference type="Proteomes" id="UP000030671"/>
    </source>
</evidence>
<evidence type="ECO:0000313" key="9">
    <source>
        <dbReference type="EMBL" id="ETW81545.1"/>
    </source>
</evidence>
<dbReference type="OrthoDB" id="270763at2759"/>